<dbReference type="InParanoid" id="A0A423PLF4"/>
<dbReference type="PRINTS" id="PR00702">
    <property type="entry name" value="ACRIFLAVINRP"/>
</dbReference>
<dbReference type="Gene3D" id="3.30.70.1430">
    <property type="entry name" value="Multidrug efflux transporter AcrB pore domain"/>
    <property type="match status" value="2"/>
</dbReference>
<feature type="transmembrane region" description="Helical" evidence="1">
    <location>
        <begin position="910"/>
        <end position="935"/>
    </location>
</feature>
<feature type="transmembrane region" description="Helical" evidence="1">
    <location>
        <begin position="857"/>
        <end position="877"/>
    </location>
</feature>
<feature type="transmembrane region" description="Helical" evidence="1">
    <location>
        <begin position="527"/>
        <end position="547"/>
    </location>
</feature>
<dbReference type="InterPro" id="IPR027463">
    <property type="entry name" value="AcrB_DN_DC_subdom"/>
</dbReference>
<name>A0A423PLF4_9GAMM</name>
<reference evidence="2 3" key="1">
    <citation type="submission" date="2013-10" db="EMBL/GenBank/DDBJ databases">
        <title>Salinisphaera japonica YTM-1 Genome Sequencing.</title>
        <authorList>
            <person name="Lai Q."/>
            <person name="Li C."/>
            <person name="Shao Z."/>
        </authorList>
    </citation>
    <scope>NUCLEOTIDE SEQUENCE [LARGE SCALE GENOMIC DNA]</scope>
    <source>
        <strain evidence="2 3">YTM-1</strain>
    </source>
</reference>
<feature type="transmembrane region" description="Helical" evidence="1">
    <location>
        <begin position="331"/>
        <end position="350"/>
    </location>
</feature>
<feature type="transmembrane region" description="Helical" evidence="1">
    <location>
        <begin position="456"/>
        <end position="479"/>
    </location>
</feature>
<dbReference type="Proteomes" id="UP000285310">
    <property type="component" value="Unassembled WGS sequence"/>
</dbReference>
<dbReference type="SUPFAM" id="SSF82693">
    <property type="entry name" value="Multidrug efflux transporter AcrB pore domain, PN1, PN2, PC1 and PC2 subdomains"/>
    <property type="match status" value="2"/>
</dbReference>
<feature type="transmembrane region" description="Helical" evidence="1">
    <location>
        <begin position="357"/>
        <end position="377"/>
    </location>
</feature>
<protein>
    <submittedName>
        <fullName evidence="2">Cobalt-zinc-cadmium resistance protein</fullName>
    </submittedName>
</protein>
<feature type="transmembrane region" description="Helical" evidence="1">
    <location>
        <begin position="956"/>
        <end position="975"/>
    </location>
</feature>
<dbReference type="AlphaFoldDB" id="A0A423PLF4"/>
<sequence>MGGMIAWMVNNRVTPNLLMFVLLIGGLFCTSLIKQEVYPQFAVPYVSVSVSYPGATPEQVEQNIVLAIESKAQDVDGIRETTATASEGSGTVTFKINESADIQTVYQDIQQSVSQITTFPANAEQPVISTFTGGDRAVLDMQLYGNVSQTALRAYAEQVRDRLLAAPDITSVALEGTQTFTVNIEVPQARLRAYNLTLPEIGDRVRQAAVDVGGGEVDTKSGQILLRLKGRRDRAAEFARIPILTTTDGTVIRLGDIANVTDGFLDTNTAATYNGMPSIGIGVSRVGDQTPTEVSQAARAAMADVADTMPPQLHYAINGDQSKVYDQRLQLLLKNAAMGLALVLIVLALFLDLKLAFWVTIGIPTSFLGAFLFLPLFGTTINMISMFAFIVALGIVVDDAIVAGENVYEARERGASLTEAAVTGAREVALPITFSILTNIVAFAPLLFVPGFLGNIFATIPVVVITVFVISWVEAMLIMPSHLAHSRNRRRNRASQFIYDRQQAFSRGFSTLVAERYQPFAALMLRYRYLTAAIGLASLILVLAWAASGRLGFSLMPKVESDRSEATLTMPYGTPMARMAALREKLENAADAVAADNGGDKLLEGVFATIEGNELSMRAYLTAADIRPISTSQFSKAWRAALGDVPGLQSSQFQSDAGGPGAGKDLTVELSARDTDLLNRAAESLAKRIGEFAGVYDIDPGVAQGKQQLSFTLNDQGRSLGLSNETVGAQVRAAFYGDEALRQLRGSNEVRVMVQLPKDERDSRSAVRNLLIRTPDNTYVPLSQIADIQPTNAFTTIKRNDGQRTIQVTANVTPRSATNRIMNTLNADILPDLKNQYPGVSTGYDGIQEDVTDSVNAIFAGFVISMVLIYILLAIPFRSYIQPAIVMLAIPFGVVGAIIGHVIMGYSLSVISLFGLVALAGVVVNDSLVLIYYANTLRDQGKTPIEAIRLAAVRRFRPIVLTTLTTFGGLAPMIFETSLQARFMIPMAISLGFGIVFATGITLGLVPCFYVIVEDIKAGLARALNTVT</sequence>
<dbReference type="EMBL" id="AYKG01000035">
    <property type="protein sequence ID" value="ROO26413.1"/>
    <property type="molecule type" value="Genomic_DNA"/>
</dbReference>
<feature type="transmembrane region" description="Helical" evidence="1">
    <location>
        <begin position="987"/>
        <end position="1013"/>
    </location>
</feature>
<dbReference type="Gene3D" id="3.30.70.1320">
    <property type="entry name" value="Multidrug efflux transporter AcrB pore domain like"/>
    <property type="match status" value="1"/>
</dbReference>
<proteinExistence type="predicted"/>
<evidence type="ECO:0000313" key="2">
    <source>
        <dbReference type="EMBL" id="ROO26413.1"/>
    </source>
</evidence>
<dbReference type="InterPro" id="IPR001036">
    <property type="entry name" value="Acrflvin-R"/>
</dbReference>
<dbReference type="Gene3D" id="3.30.2090.10">
    <property type="entry name" value="Multidrug efflux transporter AcrB TolC docking domain, DN and DC subdomains"/>
    <property type="match status" value="2"/>
</dbReference>
<feature type="transmembrane region" description="Helical" evidence="1">
    <location>
        <begin position="428"/>
        <end position="450"/>
    </location>
</feature>
<keyword evidence="3" id="KW-1185">Reference proteome</keyword>
<keyword evidence="1" id="KW-0812">Transmembrane</keyword>
<dbReference type="Gene3D" id="1.20.1640.10">
    <property type="entry name" value="Multidrug efflux transporter AcrB transmembrane domain"/>
    <property type="match status" value="2"/>
</dbReference>
<dbReference type="GO" id="GO:0042910">
    <property type="term" value="F:xenobiotic transmembrane transporter activity"/>
    <property type="evidence" value="ECO:0007669"/>
    <property type="project" value="TreeGrafter"/>
</dbReference>
<gene>
    <name evidence="2" type="ORF">SAJA_11310</name>
</gene>
<evidence type="ECO:0000313" key="3">
    <source>
        <dbReference type="Proteomes" id="UP000285310"/>
    </source>
</evidence>
<dbReference type="SUPFAM" id="SSF82866">
    <property type="entry name" value="Multidrug efflux transporter AcrB transmembrane domain"/>
    <property type="match status" value="2"/>
</dbReference>
<accession>A0A423PLF4</accession>
<dbReference type="PANTHER" id="PTHR32063:SF33">
    <property type="entry name" value="RND SUPERFAMILY EFFLUX PUMP PERMEASE COMPONENT"/>
    <property type="match status" value="1"/>
</dbReference>
<dbReference type="Gene3D" id="3.30.70.1440">
    <property type="entry name" value="Multidrug efflux transporter AcrB pore domain"/>
    <property type="match status" value="1"/>
</dbReference>
<comment type="caution">
    <text evidence="2">The sequence shown here is derived from an EMBL/GenBank/DDBJ whole genome shotgun (WGS) entry which is preliminary data.</text>
</comment>
<dbReference type="GO" id="GO:0005886">
    <property type="term" value="C:plasma membrane"/>
    <property type="evidence" value="ECO:0007669"/>
    <property type="project" value="TreeGrafter"/>
</dbReference>
<dbReference type="SUPFAM" id="SSF82714">
    <property type="entry name" value="Multidrug efflux transporter AcrB TolC docking domain, DN and DC subdomains"/>
    <property type="match status" value="2"/>
</dbReference>
<keyword evidence="1" id="KW-0472">Membrane</keyword>
<feature type="transmembrane region" description="Helical" evidence="1">
    <location>
        <begin position="884"/>
        <end position="904"/>
    </location>
</feature>
<keyword evidence="1" id="KW-1133">Transmembrane helix</keyword>
<dbReference type="PANTHER" id="PTHR32063">
    <property type="match status" value="1"/>
</dbReference>
<organism evidence="2 3">
    <name type="scientific">Salinisphaera japonica YTM-1</name>
    <dbReference type="NCBI Taxonomy" id="1209778"/>
    <lineage>
        <taxon>Bacteria</taxon>
        <taxon>Pseudomonadati</taxon>
        <taxon>Pseudomonadota</taxon>
        <taxon>Gammaproteobacteria</taxon>
        <taxon>Salinisphaerales</taxon>
        <taxon>Salinisphaeraceae</taxon>
        <taxon>Salinisphaera</taxon>
    </lineage>
</organism>
<evidence type="ECO:0000256" key="1">
    <source>
        <dbReference type="SAM" id="Phobius"/>
    </source>
</evidence>
<dbReference type="Pfam" id="PF00873">
    <property type="entry name" value="ACR_tran"/>
    <property type="match status" value="1"/>
</dbReference>